<gene>
    <name evidence="1" type="primary">RvY_17116-1</name>
    <name evidence="1" type="synonym">RvY_17116.1</name>
    <name evidence="1" type="ORF">RvY_17116</name>
</gene>
<dbReference type="EMBL" id="BDGG01000014">
    <property type="protein sequence ID" value="GAV07255.1"/>
    <property type="molecule type" value="Genomic_DNA"/>
</dbReference>
<sequence>MRLGLGYRLASGASVSRRDFPEPAFVRSSEDLTPSVNFFLCNRLFTKLMYSKLGRVLPQTNCRRTTGSHAPPTRVL</sequence>
<organism evidence="1 2">
    <name type="scientific">Ramazzottius varieornatus</name>
    <name type="common">Water bear</name>
    <name type="synonym">Tardigrade</name>
    <dbReference type="NCBI Taxonomy" id="947166"/>
    <lineage>
        <taxon>Eukaryota</taxon>
        <taxon>Metazoa</taxon>
        <taxon>Ecdysozoa</taxon>
        <taxon>Tardigrada</taxon>
        <taxon>Eutardigrada</taxon>
        <taxon>Parachela</taxon>
        <taxon>Hypsibioidea</taxon>
        <taxon>Ramazzottiidae</taxon>
        <taxon>Ramazzottius</taxon>
    </lineage>
</organism>
<protein>
    <submittedName>
        <fullName evidence="1">Uncharacterized protein</fullName>
    </submittedName>
</protein>
<proteinExistence type="predicted"/>
<comment type="caution">
    <text evidence="1">The sequence shown here is derived from an EMBL/GenBank/DDBJ whole genome shotgun (WGS) entry which is preliminary data.</text>
</comment>
<evidence type="ECO:0000313" key="2">
    <source>
        <dbReference type="Proteomes" id="UP000186922"/>
    </source>
</evidence>
<dbReference type="Proteomes" id="UP000186922">
    <property type="component" value="Unassembled WGS sequence"/>
</dbReference>
<name>A0A1D1W103_RAMVA</name>
<keyword evidence="2" id="KW-1185">Reference proteome</keyword>
<evidence type="ECO:0000313" key="1">
    <source>
        <dbReference type="EMBL" id="GAV07255.1"/>
    </source>
</evidence>
<accession>A0A1D1W103</accession>
<reference evidence="1 2" key="1">
    <citation type="journal article" date="2016" name="Nat. Commun.">
        <title>Extremotolerant tardigrade genome and improved radiotolerance of human cultured cells by tardigrade-unique protein.</title>
        <authorList>
            <person name="Hashimoto T."/>
            <person name="Horikawa D.D."/>
            <person name="Saito Y."/>
            <person name="Kuwahara H."/>
            <person name="Kozuka-Hata H."/>
            <person name="Shin-I T."/>
            <person name="Minakuchi Y."/>
            <person name="Ohishi K."/>
            <person name="Motoyama A."/>
            <person name="Aizu T."/>
            <person name="Enomoto A."/>
            <person name="Kondo K."/>
            <person name="Tanaka S."/>
            <person name="Hara Y."/>
            <person name="Koshikawa S."/>
            <person name="Sagara H."/>
            <person name="Miura T."/>
            <person name="Yokobori S."/>
            <person name="Miyagawa K."/>
            <person name="Suzuki Y."/>
            <person name="Kubo T."/>
            <person name="Oyama M."/>
            <person name="Kohara Y."/>
            <person name="Fujiyama A."/>
            <person name="Arakawa K."/>
            <person name="Katayama T."/>
            <person name="Toyoda A."/>
            <person name="Kunieda T."/>
        </authorList>
    </citation>
    <scope>NUCLEOTIDE SEQUENCE [LARGE SCALE GENOMIC DNA]</scope>
    <source>
        <strain evidence="1 2">YOKOZUNA-1</strain>
    </source>
</reference>
<dbReference type="AlphaFoldDB" id="A0A1D1W103"/>